<organism evidence="2">
    <name type="scientific">Myoviridae sp. ctzUB9</name>
    <dbReference type="NCBI Taxonomy" id="2825213"/>
    <lineage>
        <taxon>Viruses</taxon>
        <taxon>Duplodnaviria</taxon>
        <taxon>Heunggongvirae</taxon>
        <taxon>Uroviricota</taxon>
        <taxon>Caudoviricetes</taxon>
    </lineage>
</organism>
<protein>
    <recommendedName>
        <fullName evidence="3">Phage protein</fullName>
    </recommendedName>
</protein>
<feature type="compositionally biased region" description="Basic and acidic residues" evidence="1">
    <location>
        <begin position="95"/>
        <end position="106"/>
    </location>
</feature>
<sequence>MTKFYLANTPLILTDDNGTDYRVERGEVAELSDAQYEQVAAHVTPVGTPELIQPEKQPESKTAADGQPENEITPESQPENEAVANADSDPAPQPEKAKRGKGDKAE</sequence>
<evidence type="ECO:0000313" key="2">
    <source>
        <dbReference type="EMBL" id="DAD99282.1"/>
    </source>
</evidence>
<proteinExistence type="predicted"/>
<feature type="region of interest" description="Disordered" evidence="1">
    <location>
        <begin position="44"/>
        <end position="106"/>
    </location>
</feature>
<evidence type="ECO:0000256" key="1">
    <source>
        <dbReference type="SAM" id="MobiDB-lite"/>
    </source>
</evidence>
<evidence type="ECO:0008006" key="3">
    <source>
        <dbReference type="Google" id="ProtNLM"/>
    </source>
</evidence>
<dbReference type="EMBL" id="BK015279">
    <property type="protein sequence ID" value="DAD99282.1"/>
    <property type="molecule type" value="Genomic_DNA"/>
</dbReference>
<name>A0A8S5NYI7_9CAUD</name>
<accession>A0A8S5NYI7</accession>
<reference evidence="2" key="1">
    <citation type="journal article" date="2021" name="Proc. Natl. Acad. Sci. U.S.A.">
        <title>A Catalog of Tens of Thousands of Viruses from Human Metagenomes Reveals Hidden Associations with Chronic Diseases.</title>
        <authorList>
            <person name="Tisza M.J."/>
            <person name="Buck C.B."/>
        </authorList>
    </citation>
    <scope>NUCLEOTIDE SEQUENCE</scope>
    <source>
        <strain evidence="2">CtzUB9</strain>
    </source>
</reference>